<organism evidence="2 3">
    <name type="scientific">Peribacillus asahii</name>
    <dbReference type="NCBI Taxonomy" id="228899"/>
    <lineage>
        <taxon>Bacteria</taxon>
        <taxon>Bacillati</taxon>
        <taxon>Bacillota</taxon>
        <taxon>Bacilli</taxon>
        <taxon>Bacillales</taxon>
        <taxon>Bacillaceae</taxon>
        <taxon>Peribacillus</taxon>
    </lineage>
</organism>
<dbReference type="RefSeq" id="WP_127760832.1">
    <property type="nucleotide sequence ID" value="NZ_CP026095.1"/>
</dbReference>
<reference evidence="2 3" key="1">
    <citation type="submission" date="2018-01" db="EMBL/GenBank/DDBJ databases">
        <title>Bacillus asahii Genome sequencing and assembly.</title>
        <authorList>
            <person name="Jiang H."/>
            <person name="Feng Y."/>
            <person name="Zhao F."/>
            <person name="Lin X."/>
        </authorList>
    </citation>
    <scope>NUCLEOTIDE SEQUENCE [LARGE SCALE GENOMIC DNA]</scope>
    <source>
        <strain evidence="2 3">OM18</strain>
    </source>
</reference>
<evidence type="ECO:0008006" key="4">
    <source>
        <dbReference type="Google" id="ProtNLM"/>
    </source>
</evidence>
<dbReference type="KEGG" id="pasa:BAOM_3103"/>
<name>A0A3T0KTC9_9BACI</name>
<gene>
    <name evidence="2" type="ORF">BAOM_3103</name>
</gene>
<dbReference type="InterPro" id="IPR029052">
    <property type="entry name" value="Metallo-depent_PP-like"/>
</dbReference>
<dbReference type="EMBL" id="CP026095">
    <property type="protein sequence ID" value="AZV43712.1"/>
    <property type="molecule type" value="Genomic_DNA"/>
</dbReference>
<proteinExistence type="predicted"/>
<dbReference type="AlphaFoldDB" id="A0A3T0KTC9"/>
<evidence type="ECO:0000313" key="2">
    <source>
        <dbReference type="EMBL" id="AZV43712.1"/>
    </source>
</evidence>
<protein>
    <recommendedName>
        <fullName evidence="4">Calcineurin-like phosphoesterase domain-containing protein</fullName>
    </recommendedName>
</protein>
<dbReference type="CDD" id="cd00838">
    <property type="entry name" value="MPP_superfamily"/>
    <property type="match status" value="1"/>
</dbReference>
<keyword evidence="1" id="KW-0175">Coiled coil</keyword>
<dbReference type="SUPFAM" id="SSF56300">
    <property type="entry name" value="Metallo-dependent phosphatases"/>
    <property type="match status" value="1"/>
</dbReference>
<feature type="coiled-coil region" evidence="1">
    <location>
        <begin position="78"/>
        <end position="105"/>
    </location>
</feature>
<accession>A0A3T0KTC9</accession>
<evidence type="ECO:0000313" key="3">
    <source>
        <dbReference type="Proteomes" id="UP000283095"/>
    </source>
</evidence>
<sequence length="395" mass="46051">MNPILTRQDNESFIDYHIRLFENKNEYGIDNYEIASLLNVEYGSNYDESKWRKDYSQFVKWKDYLIKKDLDSEKLQKYEEIRIESEKEKIRNQDQKREYKKLIRNQARFEHLKDEILAAVLNLEKKKPLEFKSPILVSDTHKEGLALFSDWHFGLRVDNTFNKFNKEIFDIRVEHLVNKIIEHGKKNNISTLHVANLGDMITGTIHVALRADSHEDSIGQIKYVSETLSEVLAKLANTFPNIIYYNVIGNHGRNGHKNDVGIKENFEYLIPWFIEARLKDFNNIKIITDKDGYIPAKIMNEEVVFVHGNFDKIEQSVKNLPQVLGYVPTLIFGGHVHHHYEKEHGRTLVSVNGSLIGADDHTVQGRYGGIPSQKFMVLNEDGIESTYRFKLNKIV</sequence>
<dbReference type="OrthoDB" id="1758285at2"/>
<dbReference type="Proteomes" id="UP000283095">
    <property type="component" value="Chromosome"/>
</dbReference>
<evidence type="ECO:0000256" key="1">
    <source>
        <dbReference type="SAM" id="Coils"/>
    </source>
</evidence>